<dbReference type="SUPFAM" id="SSF50969">
    <property type="entry name" value="YVTN repeat-like/Quinoprotein amine dehydrogenase"/>
    <property type="match status" value="1"/>
</dbReference>
<accession>A0A9W8L6C9</accession>
<keyword evidence="2" id="KW-1185">Reference proteome</keyword>
<dbReference type="InterPro" id="IPR011044">
    <property type="entry name" value="Quino_amine_DH_bsu"/>
</dbReference>
<evidence type="ECO:0000313" key="2">
    <source>
        <dbReference type="Proteomes" id="UP001151516"/>
    </source>
</evidence>
<dbReference type="OrthoDB" id="5512054at2759"/>
<dbReference type="EMBL" id="JANBTX010000008">
    <property type="protein sequence ID" value="KAJ2690720.1"/>
    <property type="molecule type" value="Genomic_DNA"/>
</dbReference>
<comment type="caution">
    <text evidence="1">The sequence shown here is derived from an EMBL/GenBank/DDBJ whole genome shotgun (WGS) entry which is preliminary data.</text>
</comment>
<proteinExistence type="predicted"/>
<gene>
    <name evidence="1" type="ORF">IWW39_000522</name>
</gene>
<evidence type="ECO:0000313" key="1">
    <source>
        <dbReference type="EMBL" id="KAJ2690720.1"/>
    </source>
</evidence>
<dbReference type="AlphaFoldDB" id="A0A9W8L6C9"/>
<name>A0A9W8L6C9_9FUNG</name>
<sequence>MSRAVENGVLDPRPVLTRAESSDVAFLHTVLDVTQKLASQTAVSGVARVLDTRVTGAGAHRIRVDCVQCDVPARRVSVSADGRGWAIEHVAGGHISVVRNGAAAASHQGATDVRCVWWISDTLVGVAADALCVYAIDALDGSVRRTELAARARVGAVAGRGAAVCAESAGGLRLWHLDAARGAAVAQTVAEGCAVVGLRWVADGVGLAATRTGAFWFDVRGARAPLGLPAGLSAATLLSWRWQQAVVAVAGDSFPPRAGLCLPSATGAAFHCEGRTHARTFERGWVWLCGSPAAYAVLSPERRQAAVCRMPGGQRLFTLETAAVIQDGWMEGGACAISTGAMLYLVSFDVD</sequence>
<dbReference type="Proteomes" id="UP001151516">
    <property type="component" value="Unassembled WGS sequence"/>
</dbReference>
<organism evidence="1 2">
    <name type="scientific">Coemansia spiralis</name>
    <dbReference type="NCBI Taxonomy" id="417178"/>
    <lineage>
        <taxon>Eukaryota</taxon>
        <taxon>Fungi</taxon>
        <taxon>Fungi incertae sedis</taxon>
        <taxon>Zoopagomycota</taxon>
        <taxon>Kickxellomycotina</taxon>
        <taxon>Kickxellomycetes</taxon>
        <taxon>Kickxellales</taxon>
        <taxon>Kickxellaceae</taxon>
        <taxon>Coemansia</taxon>
    </lineage>
</organism>
<protein>
    <submittedName>
        <fullName evidence="1">Uncharacterized protein</fullName>
    </submittedName>
</protein>
<reference evidence="1" key="1">
    <citation type="submission" date="2022-07" db="EMBL/GenBank/DDBJ databases">
        <title>Phylogenomic reconstructions and comparative analyses of Kickxellomycotina fungi.</title>
        <authorList>
            <person name="Reynolds N.K."/>
            <person name="Stajich J.E."/>
            <person name="Barry K."/>
            <person name="Grigoriev I.V."/>
            <person name="Crous P."/>
            <person name="Smith M.E."/>
        </authorList>
    </citation>
    <scope>NUCLEOTIDE SEQUENCE</scope>
    <source>
        <strain evidence="1">CBS 109367</strain>
    </source>
</reference>